<dbReference type="PANTHER" id="PTHR13723:SF305">
    <property type="entry name" value="PROTEIN MADD-4"/>
    <property type="match status" value="1"/>
</dbReference>
<dbReference type="PROSITE" id="PS50092">
    <property type="entry name" value="TSP1"/>
    <property type="match status" value="5"/>
</dbReference>
<dbReference type="InterPro" id="IPR010294">
    <property type="entry name" value="ADAMTS_spacer1"/>
</dbReference>
<dbReference type="PROSITE" id="PS50900">
    <property type="entry name" value="PLAC"/>
    <property type="match status" value="1"/>
</dbReference>
<dbReference type="GO" id="GO:0005604">
    <property type="term" value="C:basement membrane"/>
    <property type="evidence" value="ECO:0007669"/>
    <property type="project" value="UniProtKB-SubCell"/>
</dbReference>
<evidence type="ECO:0000256" key="4">
    <source>
        <dbReference type="ARBA" id="ARBA00022737"/>
    </source>
</evidence>
<dbReference type="Pfam" id="PF19030">
    <property type="entry name" value="TSP1_ADAMTS"/>
    <property type="match status" value="6"/>
</dbReference>
<feature type="signal peptide" evidence="7">
    <location>
        <begin position="1"/>
        <end position="26"/>
    </location>
</feature>
<keyword evidence="5" id="KW-0272">Extracellular matrix</keyword>
<dbReference type="InterPro" id="IPR000884">
    <property type="entry name" value="TSP1_rpt"/>
</dbReference>
<dbReference type="GO" id="GO:0030198">
    <property type="term" value="P:extracellular matrix organization"/>
    <property type="evidence" value="ECO:0007669"/>
    <property type="project" value="TreeGrafter"/>
</dbReference>
<dbReference type="SUPFAM" id="SSF82895">
    <property type="entry name" value="TSP-1 type 1 repeat"/>
    <property type="match status" value="6"/>
</dbReference>
<dbReference type="GO" id="GO:0006508">
    <property type="term" value="P:proteolysis"/>
    <property type="evidence" value="ECO:0007669"/>
    <property type="project" value="TreeGrafter"/>
</dbReference>
<dbReference type="EMBL" id="GEDC01021748">
    <property type="protein sequence ID" value="JAS15550.1"/>
    <property type="molecule type" value="Transcribed_RNA"/>
</dbReference>
<evidence type="ECO:0000256" key="3">
    <source>
        <dbReference type="ARBA" id="ARBA00022729"/>
    </source>
</evidence>
<dbReference type="AlphaFoldDB" id="A0A1B6CQ79"/>
<evidence type="ECO:0000256" key="1">
    <source>
        <dbReference type="ARBA" id="ARBA00004302"/>
    </source>
</evidence>
<evidence type="ECO:0000256" key="2">
    <source>
        <dbReference type="ARBA" id="ARBA00022525"/>
    </source>
</evidence>
<feature type="chain" id="PRO_5008580581" description="PLAC domain-containing protein" evidence="7">
    <location>
        <begin position="27"/>
        <end position="665"/>
    </location>
</feature>
<reference evidence="9" key="1">
    <citation type="submission" date="2015-12" db="EMBL/GenBank/DDBJ databases">
        <title>De novo transcriptome assembly of four potential Pierce s Disease insect vectors from Arizona vineyards.</title>
        <authorList>
            <person name="Tassone E.E."/>
        </authorList>
    </citation>
    <scope>NUCLEOTIDE SEQUENCE</scope>
</reference>
<keyword evidence="5" id="KW-0084">Basement membrane</keyword>
<protein>
    <recommendedName>
        <fullName evidence="8">PLAC domain-containing protein</fullName>
    </recommendedName>
</protein>
<keyword evidence="2" id="KW-0964">Secreted</keyword>
<dbReference type="Gene3D" id="2.60.120.830">
    <property type="match status" value="1"/>
</dbReference>
<dbReference type="SMART" id="SM00209">
    <property type="entry name" value="TSP1"/>
    <property type="match status" value="6"/>
</dbReference>
<dbReference type="Pfam" id="PF08686">
    <property type="entry name" value="PLAC"/>
    <property type="match status" value="1"/>
</dbReference>
<name>A0A1B6CQ79_9HEMI</name>
<dbReference type="InterPro" id="IPR050439">
    <property type="entry name" value="ADAMTS_ADAMTS-like"/>
</dbReference>
<evidence type="ECO:0000256" key="5">
    <source>
        <dbReference type="ARBA" id="ARBA00022869"/>
    </source>
</evidence>
<sequence>MLSQTYSFRFLLLVVILHVGCDGVVGSDKHVDTCGVCGGDNSTCRIISGIFTRPQLPVGYNLITQLPQSACNLSITELKQSRNYLALRRPDGSFILNGNWAINYSGEYNAAGSKFFYMREEENNVESISSPGPLMEPLDLMLIYQQPNPGIKYQYQLPTLASDAPLYPVNDEAAAAPPLLRHSSGLVPPVLEQGLTDNGIDTKSKYNKHMFPYGVETPGYSGDEALKPRVKPKKRKVSWKITGYTECSKSCGGGVQTPIFSCIREHNQMIVPERRCITIEKPLQKTRCNVKPCVAEWVGGDWSGCSVSCGEGVQTREIICRQEISPTLIMTVAEGACLTPPPPHLHKTRVCHEPPCSGVPYTHGQWVAGAWSQCSVECGLGIRTRSVACPSGSCPMSDRPTTESVCDMGDCQPQANEPHSSSWFYTEWSHECSEGCGTGIQTRKVHCSGPEHQCDASSKPESTRACSSDKHCGGQWYTGPWGQCSVSCGPGKRSRSVVCVTKHREGQGGEQVITTDNHCLGSEKPSLEQQCNLKSCGAEWYSTDWSQCSRTCDSGVQRREVKCLDDNQVLSNDCSEELKPLTRKTCTTRHCHVADEPVSSSASKQPQVTTVAPAGETPGDQAQHASEEDDECVDRFHNCHLVVQARLCKYKYYRGSCCLACRSKA</sequence>
<proteinExistence type="predicted"/>
<dbReference type="InterPro" id="IPR010909">
    <property type="entry name" value="PLAC"/>
</dbReference>
<dbReference type="PANTHER" id="PTHR13723">
    <property type="entry name" value="ADAMTS A DISINTEGRIN AND METALLOPROTEASE WITH THROMBOSPONDIN MOTIFS PROTEASE"/>
    <property type="match status" value="1"/>
</dbReference>
<evidence type="ECO:0000313" key="9">
    <source>
        <dbReference type="EMBL" id="JAS15550.1"/>
    </source>
</evidence>
<dbReference type="Gene3D" id="2.20.100.10">
    <property type="entry name" value="Thrombospondin type-1 (TSP1) repeat"/>
    <property type="match status" value="6"/>
</dbReference>
<evidence type="ECO:0000256" key="6">
    <source>
        <dbReference type="SAM" id="MobiDB-lite"/>
    </source>
</evidence>
<dbReference type="InterPro" id="IPR036383">
    <property type="entry name" value="TSP1_rpt_sf"/>
</dbReference>
<dbReference type="FunFam" id="2.60.120.830:FF:000001">
    <property type="entry name" value="A disintegrin and metalloproteinase with thrombospondin motifs 1"/>
    <property type="match status" value="1"/>
</dbReference>
<keyword evidence="4" id="KW-0677">Repeat</keyword>
<keyword evidence="3 7" id="KW-0732">Signal</keyword>
<dbReference type="GO" id="GO:0004222">
    <property type="term" value="F:metalloendopeptidase activity"/>
    <property type="evidence" value="ECO:0007669"/>
    <property type="project" value="TreeGrafter"/>
</dbReference>
<feature type="domain" description="PLAC" evidence="8">
    <location>
        <begin position="628"/>
        <end position="665"/>
    </location>
</feature>
<feature type="region of interest" description="Disordered" evidence="6">
    <location>
        <begin position="597"/>
        <end position="624"/>
    </location>
</feature>
<evidence type="ECO:0000259" key="8">
    <source>
        <dbReference type="PROSITE" id="PS50900"/>
    </source>
</evidence>
<dbReference type="FunFam" id="2.20.100.10:FF:000005">
    <property type="entry name" value="ADAM metallopeptidase with thrombospondin type 1 motif 9"/>
    <property type="match status" value="1"/>
</dbReference>
<evidence type="ECO:0000256" key="7">
    <source>
        <dbReference type="SAM" id="SignalP"/>
    </source>
</evidence>
<comment type="subcellular location">
    <subcellularLocation>
        <location evidence="1">Secreted</location>
        <location evidence="1">Extracellular space</location>
        <location evidence="1">Extracellular matrix</location>
        <location evidence="1">Basement membrane</location>
    </subcellularLocation>
</comment>
<accession>A0A1B6CQ79</accession>
<organism evidence="9">
    <name type="scientific">Clastoptera arizonana</name>
    <name type="common">Arizona spittle bug</name>
    <dbReference type="NCBI Taxonomy" id="38151"/>
    <lineage>
        <taxon>Eukaryota</taxon>
        <taxon>Metazoa</taxon>
        <taxon>Ecdysozoa</taxon>
        <taxon>Arthropoda</taxon>
        <taxon>Hexapoda</taxon>
        <taxon>Insecta</taxon>
        <taxon>Pterygota</taxon>
        <taxon>Neoptera</taxon>
        <taxon>Paraneoptera</taxon>
        <taxon>Hemiptera</taxon>
        <taxon>Auchenorrhyncha</taxon>
        <taxon>Cercopoidea</taxon>
        <taxon>Clastopteridae</taxon>
        <taxon>Clastoptera</taxon>
    </lineage>
</organism>
<gene>
    <name evidence="9" type="ORF">g.9776</name>
</gene>
<feature type="compositionally biased region" description="Polar residues" evidence="6">
    <location>
        <begin position="598"/>
        <end position="610"/>
    </location>
</feature>
<dbReference type="Pfam" id="PF05986">
    <property type="entry name" value="ADAMTS_spacer1"/>
    <property type="match status" value="1"/>
</dbReference>